<sequence length="346" mass="40729">MKRIFLILGLFTITNIIGQTKTGLKIGYIDMEYILENTPDYKEASSQLEEKAQKWKQDIETKKNAINKLKDALKSESALLTKELIKEREEEIKFQENQLLDYQQKRFGSRGDLALQKEAILKPVQDQVFNAVQDLAEKKQYDYIFDKSSAQMTMLFSAKRFDLSDQIVRVITRAEKREELSKKQQKALEEKEAKEDDVSENPSLAERKKILDEKRSRREQILESRRLETEKKRKEYEEKKKKQLEEQEAKKTGTTIDSPKSNNLPQTSNIPNAQTVSFNKREDKKINQDSIRIVRETAKQELIEKNKKNLEERKKALEERKKKILEEKEAQRKAQEEKAKEKKSTN</sequence>
<dbReference type="SUPFAM" id="SSF111384">
    <property type="entry name" value="OmpH-like"/>
    <property type="match status" value="1"/>
</dbReference>
<feature type="coiled-coil region" evidence="3">
    <location>
        <begin position="45"/>
        <end position="105"/>
    </location>
</feature>
<feature type="region of interest" description="Disordered" evidence="4">
    <location>
        <begin position="179"/>
        <end position="211"/>
    </location>
</feature>
<feature type="region of interest" description="Disordered" evidence="4">
    <location>
        <begin position="324"/>
        <end position="346"/>
    </location>
</feature>
<dbReference type="Pfam" id="PF03938">
    <property type="entry name" value="OmpH"/>
    <property type="match status" value="1"/>
</dbReference>
<dbReference type="GO" id="GO:0050821">
    <property type="term" value="P:protein stabilization"/>
    <property type="evidence" value="ECO:0007669"/>
    <property type="project" value="TreeGrafter"/>
</dbReference>
<dbReference type="SMART" id="SM00935">
    <property type="entry name" value="OmpH"/>
    <property type="match status" value="1"/>
</dbReference>
<dbReference type="EMBL" id="MTCY01000039">
    <property type="protein sequence ID" value="OWP75535.1"/>
    <property type="molecule type" value="Genomic_DNA"/>
</dbReference>
<evidence type="ECO:0000256" key="4">
    <source>
        <dbReference type="SAM" id="MobiDB-lite"/>
    </source>
</evidence>
<organism evidence="5 6">
    <name type="scientific">Flavobacterium columnare</name>
    <dbReference type="NCBI Taxonomy" id="996"/>
    <lineage>
        <taxon>Bacteria</taxon>
        <taxon>Pseudomonadati</taxon>
        <taxon>Bacteroidota</taxon>
        <taxon>Flavobacteriia</taxon>
        <taxon>Flavobacteriales</taxon>
        <taxon>Flavobacteriaceae</taxon>
        <taxon>Flavobacterium</taxon>
    </lineage>
</organism>
<reference evidence="5 6" key="1">
    <citation type="journal article" date="2017" name="Infect. Genet. Evol.">
        <title>Comparative genome analysis of fish pathogen Flavobacterium columnare reveals extensive sequence diversity within the species.</title>
        <authorList>
            <person name="Kayansamruaj P."/>
            <person name="Dong H.T."/>
            <person name="Hirono I."/>
            <person name="Kondo H."/>
            <person name="Senapin S."/>
            <person name="Rodkhum C."/>
        </authorList>
    </citation>
    <scope>NUCLEOTIDE SEQUENCE [LARGE SCALE GENOMIC DNA]</scope>
    <source>
        <strain evidence="5 6">1214</strain>
    </source>
</reference>
<dbReference type="GO" id="GO:0005829">
    <property type="term" value="C:cytosol"/>
    <property type="evidence" value="ECO:0007669"/>
    <property type="project" value="TreeGrafter"/>
</dbReference>
<comment type="similarity">
    <text evidence="1">Belongs to the Skp family.</text>
</comment>
<proteinExistence type="inferred from homology"/>
<dbReference type="AlphaFoldDB" id="A0A246G8V2"/>
<evidence type="ECO:0000256" key="3">
    <source>
        <dbReference type="SAM" id="Coils"/>
    </source>
</evidence>
<feature type="compositionally biased region" description="Basic and acidic residues" evidence="4">
    <location>
        <begin position="279"/>
        <end position="291"/>
    </location>
</feature>
<keyword evidence="3" id="KW-0175">Coiled coil</keyword>
<evidence type="ECO:0000313" key="6">
    <source>
        <dbReference type="Proteomes" id="UP000198034"/>
    </source>
</evidence>
<feature type="compositionally biased region" description="Basic and acidic residues" evidence="4">
    <location>
        <begin position="179"/>
        <end position="196"/>
    </location>
</feature>
<dbReference type="GO" id="GO:0051082">
    <property type="term" value="F:unfolded protein binding"/>
    <property type="evidence" value="ECO:0007669"/>
    <property type="project" value="InterPro"/>
</dbReference>
<dbReference type="InterPro" id="IPR024930">
    <property type="entry name" value="Skp_dom_sf"/>
</dbReference>
<feature type="compositionally biased region" description="Basic and acidic residues" evidence="4">
    <location>
        <begin position="229"/>
        <end position="251"/>
    </location>
</feature>
<evidence type="ECO:0008006" key="7">
    <source>
        <dbReference type="Google" id="ProtNLM"/>
    </source>
</evidence>
<evidence type="ECO:0000313" key="5">
    <source>
        <dbReference type="EMBL" id="OWP75535.1"/>
    </source>
</evidence>
<dbReference type="InterPro" id="IPR005632">
    <property type="entry name" value="Chaperone_Skp"/>
</dbReference>
<feature type="compositionally biased region" description="Polar residues" evidence="4">
    <location>
        <begin position="252"/>
        <end position="278"/>
    </location>
</feature>
<evidence type="ECO:0000256" key="1">
    <source>
        <dbReference type="ARBA" id="ARBA00009091"/>
    </source>
</evidence>
<dbReference type="PANTHER" id="PTHR35089:SF1">
    <property type="entry name" value="CHAPERONE PROTEIN SKP"/>
    <property type="match status" value="1"/>
</dbReference>
<dbReference type="PANTHER" id="PTHR35089">
    <property type="entry name" value="CHAPERONE PROTEIN SKP"/>
    <property type="match status" value="1"/>
</dbReference>
<gene>
    <name evidence="5" type="ORF">BWK62_11735</name>
</gene>
<dbReference type="Proteomes" id="UP000198034">
    <property type="component" value="Unassembled WGS sequence"/>
</dbReference>
<name>A0A246G8V2_9FLAO</name>
<protein>
    <recommendedName>
        <fullName evidence="7">OmpH family outer membrane protein</fullName>
    </recommendedName>
</protein>
<feature type="region of interest" description="Disordered" evidence="4">
    <location>
        <begin position="229"/>
        <end position="291"/>
    </location>
</feature>
<keyword evidence="2" id="KW-0732">Signal</keyword>
<accession>A0A246G8V2</accession>
<comment type="caution">
    <text evidence="5">The sequence shown here is derived from an EMBL/GenBank/DDBJ whole genome shotgun (WGS) entry which is preliminary data.</text>
</comment>
<dbReference type="Gene3D" id="3.30.910.20">
    <property type="entry name" value="Skp domain"/>
    <property type="match status" value="1"/>
</dbReference>
<evidence type="ECO:0000256" key="2">
    <source>
        <dbReference type="ARBA" id="ARBA00022729"/>
    </source>
</evidence>